<name>A0ABP4NVF8_9ACTN</name>
<evidence type="ECO:0000313" key="2">
    <source>
        <dbReference type="Proteomes" id="UP001501470"/>
    </source>
</evidence>
<reference evidence="2" key="1">
    <citation type="journal article" date="2019" name="Int. J. Syst. Evol. Microbiol.">
        <title>The Global Catalogue of Microorganisms (GCM) 10K type strain sequencing project: providing services to taxonomists for standard genome sequencing and annotation.</title>
        <authorList>
            <consortium name="The Broad Institute Genomics Platform"/>
            <consortium name="The Broad Institute Genome Sequencing Center for Infectious Disease"/>
            <person name="Wu L."/>
            <person name="Ma J."/>
        </authorList>
    </citation>
    <scope>NUCLEOTIDE SEQUENCE [LARGE SCALE GENOMIC DNA]</scope>
    <source>
        <strain evidence="2">JCM 15933</strain>
    </source>
</reference>
<protein>
    <submittedName>
        <fullName evidence="1">Uncharacterized protein</fullName>
    </submittedName>
</protein>
<organism evidence="1 2">
    <name type="scientific">Dactylosporangium maewongense</name>
    <dbReference type="NCBI Taxonomy" id="634393"/>
    <lineage>
        <taxon>Bacteria</taxon>
        <taxon>Bacillati</taxon>
        <taxon>Actinomycetota</taxon>
        <taxon>Actinomycetes</taxon>
        <taxon>Micromonosporales</taxon>
        <taxon>Micromonosporaceae</taxon>
        <taxon>Dactylosporangium</taxon>
    </lineage>
</organism>
<gene>
    <name evidence="1" type="ORF">GCM10009827_106970</name>
</gene>
<sequence>MDDGPSRAGPARRVALLVSAETPMQAANLAEVVLPLLGIGTAAAPRPTRSP</sequence>
<dbReference type="RefSeq" id="WP_344513545.1">
    <property type="nucleotide sequence ID" value="NZ_BAAAQD010000039.1"/>
</dbReference>
<proteinExistence type="predicted"/>
<keyword evidence="2" id="KW-1185">Reference proteome</keyword>
<dbReference type="EMBL" id="BAAAQD010000039">
    <property type="protein sequence ID" value="GAA1567855.1"/>
    <property type="molecule type" value="Genomic_DNA"/>
</dbReference>
<comment type="caution">
    <text evidence="1">The sequence shown here is derived from an EMBL/GenBank/DDBJ whole genome shotgun (WGS) entry which is preliminary data.</text>
</comment>
<evidence type="ECO:0000313" key="1">
    <source>
        <dbReference type="EMBL" id="GAA1567855.1"/>
    </source>
</evidence>
<accession>A0ABP4NVF8</accession>
<dbReference type="Proteomes" id="UP001501470">
    <property type="component" value="Unassembled WGS sequence"/>
</dbReference>